<name>A0A2K1J4V8_PHYPA</name>
<dbReference type="InParanoid" id="A0A2K1J4V8"/>
<accession>A0A2K1J4V8</accession>
<keyword evidence="3" id="KW-1185">Reference proteome</keyword>
<dbReference type="EMBL" id="ABEU02000017">
    <property type="protein sequence ID" value="PNR36567.1"/>
    <property type="molecule type" value="Genomic_DNA"/>
</dbReference>
<protein>
    <submittedName>
        <fullName evidence="1 2">Uncharacterized protein</fullName>
    </submittedName>
</protein>
<evidence type="ECO:0000313" key="3">
    <source>
        <dbReference type="Proteomes" id="UP000006727"/>
    </source>
</evidence>
<reference evidence="1 3" key="2">
    <citation type="journal article" date="2018" name="Plant J.">
        <title>The Physcomitrella patens chromosome-scale assembly reveals moss genome structure and evolution.</title>
        <authorList>
            <person name="Lang D."/>
            <person name="Ullrich K.K."/>
            <person name="Murat F."/>
            <person name="Fuchs J."/>
            <person name="Jenkins J."/>
            <person name="Haas F.B."/>
            <person name="Piednoel M."/>
            <person name="Gundlach H."/>
            <person name="Van Bel M."/>
            <person name="Meyberg R."/>
            <person name="Vives C."/>
            <person name="Morata J."/>
            <person name="Symeonidi A."/>
            <person name="Hiss M."/>
            <person name="Muchero W."/>
            <person name="Kamisugi Y."/>
            <person name="Saleh O."/>
            <person name="Blanc G."/>
            <person name="Decker E.L."/>
            <person name="van Gessel N."/>
            <person name="Grimwood J."/>
            <person name="Hayes R.D."/>
            <person name="Graham S.W."/>
            <person name="Gunter L.E."/>
            <person name="McDaniel S.F."/>
            <person name="Hoernstein S.N.W."/>
            <person name="Larsson A."/>
            <person name="Li F.W."/>
            <person name="Perroud P.F."/>
            <person name="Phillips J."/>
            <person name="Ranjan P."/>
            <person name="Rokshar D.S."/>
            <person name="Rothfels C.J."/>
            <person name="Schneider L."/>
            <person name="Shu S."/>
            <person name="Stevenson D.W."/>
            <person name="Thummler F."/>
            <person name="Tillich M."/>
            <person name="Villarreal Aguilar J.C."/>
            <person name="Widiez T."/>
            <person name="Wong G.K."/>
            <person name="Wymore A."/>
            <person name="Zhang Y."/>
            <person name="Zimmer A.D."/>
            <person name="Quatrano R.S."/>
            <person name="Mayer K.F.X."/>
            <person name="Goodstein D."/>
            <person name="Casacuberta J.M."/>
            <person name="Vandepoele K."/>
            <person name="Reski R."/>
            <person name="Cuming A.C."/>
            <person name="Tuskan G.A."/>
            <person name="Maumus F."/>
            <person name="Salse J."/>
            <person name="Schmutz J."/>
            <person name="Rensing S.A."/>
        </authorList>
    </citation>
    <scope>NUCLEOTIDE SEQUENCE [LARGE SCALE GENOMIC DNA]</scope>
    <source>
        <strain evidence="2 3">cv. Gransden 2004</strain>
    </source>
</reference>
<proteinExistence type="predicted"/>
<reference evidence="1 3" key="1">
    <citation type="journal article" date="2008" name="Science">
        <title>The Physcomitrella genome reveals evolutionary insights into the conquest of land by plants.</title>
        <authorList>
            <person name="Rensing S."/>
            <person name="Lang D."/>
            <person name="Zimmer A."/>
            <person name="Terry A."/>
            <person name="Salamov A."/>
            <person name="Shapiro H."/>
            <person name="Nishiyama T."/>
            <person name="Perroud P.-F."/>
            <person name="Lindquist E."/>
            <person name="Kamisugi Y."/>
            <person name="Tanahashi T."/>
            <person name="Sakakibara K."/>
            <person name="Fujita T."/>
            <person name="Oishi K."/>
            <person name="Shin-I T."/>
            <person name="Kuroki Y."/>
            <person name="Toyoda A."/>
            <person name="Suzuki Y."/>
            <person name="Hashimoto A."/>
            <person name="Yamaguchi K."/>
            <person name="Sugano A."/>
            <person name="Kohara Y."/>
            <person name="Fujiyama A."/>
            <person name="Anterola A."/>
            <person name="Aoki S."/>
            <person name="Ashton N."/>
            <person name="Barbazuk W.B."/>
            <person name="Barker E."/>
            <person name="Bennetzen J."/>
            <person name="Bezanilla M."/>
            <person name="Blankenship R."/>
            <person name="Cho S.H."/>
            <person name="Dutcher S."/>
            <person name="Estelle M."/>
            <person name="Fawcett J.A."/>
            <person name="Gundlach H."/>
            <person name="Hanada K."/>
            <person name="Heyl A."/>
            <person name="Hicks K.A."/>
            <person name="Hugh J."/>
            <person name="Lohr M."/>
            <person name="Mayer K."/>
            <person name="Melkozernov A."/>
            <person name="Murata T."/>
            <person name="Nelson D."/>
            <person name="Pils B."/>
            <person name="Prigge M."/>
            <person name="Reiss B."/>
            <person name="Renner T."/>
            <person name="Rombauts S."/>
            <person name="Rushton P."/>
            <person name="Sanderfoot A."/>
            <person name="Schween G."/>
            <person name="Shiu S.-H."/>
            <person name="Stueber K."/>
            <person name="Theodoulou F.L."/>
            <person name="Tu H."/>
            <person name="Van de Peer Y."/>
            <person name="Verrier P.J."/>
            <person name="Waters E."/>
            <person name="Wood A."/>
            <person name="Yang L."/>
            <person name="Cove D."/>
            <person name="Cuming A."/>
            <person name="Hasebe M."/>
            <person name="Lucas S."/>
            <person name="Mishler D.B."/>
            <person name="Reski R."/>
            <person name="Grigoriev I."/>
            <person name="Quatrano R.S."/>
            <person name="Boore J.L."/>
        </authorList>
    </citation>
    <scope>NUCLEOTIDE SEQUENCE [LARGE SCALE GENOMIC DNA]</scope>
    <source>
        <strain evidence="2 3">cv. Gransden 2004</strain>
    </source>
</reference>
<evidence type="ECO:0000313" key="1">
    <source>
        <dbReference type="EMBL" id="PNR36567.1"/>
    </source>
</evidence>
<evidence type="ECO:0000313" key="2">
    <source>
        <dbReference type="EnsemblPlants" id="PAC:32906863.CDS.1"/>
    </source>
</evidence>
<organism evidence="1">
    <name type="scientific">Physcomitrium patens</name>
    <name type="common">Spreading-leaved earth moss</name>
    <name type="synonym">Physcomitrella patens</name>
    <dbReference type="NCBI Taxonomy" id="3218"/>
    <lineage>
        <taxon>Eukaryota</taxon>
        <taxon>Viridiplantae</taxon>
        <taxon>Streptophyta</taxon>
        <taxon>Embryophyta</taxon>
        <taxon>Bryophyta</taxon>
        <taxon>Bryophytina</taxon>
        <taxon>Bryopsida</taxon>
        <taxon>Funariidae</taxon>
        <taxon>Funariales</taxon>
        <taxon>Funariaceae</taxon>
        <taxon>Physcomitrium</taxon>
    </lineage>
</organism>
<sequence length="60" mass="6771">MSKGGAQHNDVAEREVDPLRRCRTRPAVLISDIWSIKRFAGSRVFFIPEKAPPTMSNSGW</sequence>
<gene>
    <name evidence="1" type="ORF">PHYPA_022418</name>
</gene>
<dbReference type="Gramene" id="Pp3c17_21228V3.1">
    <property type="protein sequence ID" value="PAC:32906863.CDS.1"/>
    <property type="gene ID" value="Pp3c17_21228"/>
</dbReference>
<reference evidence="2" key="3">
    <citation type="submission" date="2020-12" db="UniProtKB">
        <authorList>
            <consortium name="EnsemblPlants"/>
        </authorList>
    </citation>
    <scope>IDENTIFICATION</scope>
</reference>
<dbReference type="AlphaFoldDB" id="A0A2K1J4V8"/>
<dbReference type="EnsemblPlants" id="Pp3c17_21228V3.1">
    <property type="protein sequence ID" value="PAC:32906863.CDS.1"/>
    <property type="gene ID" value="Pp3c17_21228"/>
</dbReference>
<dbReference type="Proteomes" id="UP000006727">
    <property type="component" value="Chromosome 17"/>
</dbReference>